<evidence type="ECO:0000313" key="3">
    <source>
        <dbReference type="Proteomes" id="UP000254060"/>
    </source>
</evidence>
<name>A0A377FSR7_9BACL</name>
<dbReference type="GO" id="GO:0015627">
    <property type="term" value="C:type II protein secretion system complex"/>
    <property type="evidence" value="ECO:0007669"/>
    <property type="project" value="TreeGrafter"/>
</dbReference>
<sequence>MEKWKRYVVGLVVGLFIGVGYLFASKQPETTIVEEFTVTEEVEPNVSAEGGVSQVVVYVAGAVETPDVYTMPQGARVGDVLTLAVLTSDADPQQLNLAQLLVDGTKVTVPRKGEVLVAAPDTTSGGTNGVHVNSATKEELMSVPGIGPAKADAILTYLQTHGPFKSYEEIGNVKGFGEKTLESMEGYLLVP</sequence>
<dbReference type="Pfam" id="PF10531">
    <property type="entry name" value="SLBB"/>
    <property type="match status" value="1"/>
</dbReference>
<dbReference type="SMART" id="SM00278">
    <property type="entry name" value="HhH1"/>
    <property type="match status" value="2"/>
</dbReference>
<dbReference type="InterPro" id="IPR051675">
    <property type="entry name" value="Endo/Exo/Phosphatase_dom_1"/>
</dbReference>
<dbReference type="SUPFAM" id="SSF47781">
    <property type="entry name" value="RuvA domain 2-like"/>
    <property type="match status" value="1"/>
</dbReference>
<dbReference type="OrthoDB" id="9790239at2"/>
<dbReference type="Pfam" id="PF12836">
    <property type="entry name" value="HHH_3"/>
    <property type="match status" value="1"/>
</dbReference>
<evidence type="ECO:0000313" key="2">
    <source>
        <dbReference type="EMBL" id="STO07778.1"/>
    </source>
</evidence>
<gene>
    <name evidence="2" type="primary">comEA</name>
    <name evidence="2" type="ORF">NCTC13163_01136</name>
</gene>
<dbReference type="Gene3D" id="1.10.150.280">
    <property type="entry name" value="AF1531-like domain"/>
    <property type="match status" value="1"/>
</dbReference>
<dbReference type="RefSeq" id="WP_029334732.1">
    <property type="nucleotide sequence ID" value="NZ_UGGP01000001.1"/>
</dbReference>
<dbReference type="EMBL" id="UGGP01000001">
    <property type="protein sequence ID" value="STO07778.1"/>
    <property type="molecule type" value="Genomic_DNA"/>
</dbReference>
<dbReference type="InterPro" id="IPR019554">
    <property type="entry name" value="Soluble_ligand-bd"/>
</dbReference>
<dbReference type="Proteomes" id="UP000254060">
    <property type="component" value="Unassembled WGS sequence"/>
</dbReference>
<dbReference type="InterPro" id="IPR010994">
    <property type="entry name" value="RuvA_2-like"/>
</dbReference>
<dbReference type="GO" id="GO:0015628">
    <property type="term" value="P:protein secretion by the type II secretion system"/>
    <property type="evidence" value="ECO:0007669"/>
    <property type="project" value="TreeGrafter"/>
</dbReference>
<dbReference type="NCBIfam" id="TIGR00426">
    <property type="entry name" value="competence protein ComEA helix-hairpin-helix repeat region"/>
    <property type="match status" value="1"/>
</dbReference>
<reference evidence="2 3" key="1">
    <citation type="submission" date="2018-06" db="EMBL/GenBank/DDBJ databases">
        <authorList>
            <consortium name="Pathogen Informatics"/>
            <person name="Doyle S."/>
        </authorList>
    </citation>
    <scope>NUCLEOTIDE SEQUENCE [LARGE SCALE GENOMIC DNA]</scope>
    <source>
        <strain evidence="2 3">NCTC13163</strain>
    </source>
</reference>
<feature type="domain" description="Helix-hairpin-helix DNA-binding motif class 1" evidence="1">
    <location>
        <begin position="138"/>
        <end position="157"/>
    </location>
</feature>
<dbReference type="STRING" id="1397694.GCA_000702585_01641"/>
<dbReference type="AlphaFoldDB" id="A0A377FSR7"/>
<protein>
    <submittedName>
        <fullName evidence="2">ComE operon protein 1</fullName>
    </submittedName>
</protein>
<organism evidence="2 3">
    <name type="scientific">Exiguobacterium aurantiacum</name>
    <dbReference type="NCBI Taxonomy" id="33987"/>
    <lineage>
        <taxon>Bacteria</taxon>
        <taxon>Bacillati</taxon>
        <taxon>Bacillota</taxon>
        <taxon>Bacilli</taxon>
        <taxon>Bacillales</taxon>
        <taxon>Bacillales Family XII. Incertae Sedis</taxon>
        <taxon>Exiguobacterium</taxon>
    </lineage>
</organism>
<accession>A0A377FSR7</accession>
<dbReference type="PANTHER" id="PTHR21180:SF32">
    <property type="entry name" value="ENDONUCLEASE_EXONUCLEASE_PHOSPHATASE FAMILY DOMAIN-CONTAINING PROTEIN 1"/>
    <property type="match status" value="1"/>
</dbReference>
<proteinExistence type="predicted"/>
<feature type="domain" description="Helix-hairpin-helix DNA-binding motif class 1" evidence="1">
    <location>
        <begin position="168"/>
        <end position="187"/>
    </location>
</feature>
<evidence type="ECO:0000259" key="1">
    <source>
        <dbReference type="SMART" id="SM00278"/>
    </source>
</evidence>
<dbReference type="GO" id="GO:0003677">
    <property type="term" value="F:DNA binding"/>
    <property type="evidence" value="ECO:0007669"/>
    <property type="project" value="InterPro"/>
</dbReference>
<dbReference type="PANTHER" id="PTHR21180">
    <property type="entry name" value="ENDONUCLEASE/EXONUCLEASE/PHOSPHATASE FAMILY DOMAIN-CONTAINING PROTEIN 1"/>
    <property type="match status" value="1"/>
</dbReference>
<dbReference type="InterPro" id="IPR003583">
    <property type="entry name" value="Hlx-hairpin-Hlx_DNA-bd_motif"/>
</dbReference>
<dbReference type="InterPro" id="IPR004509">
    <property type="entry name" value="Competence_ComEA_HhH"/>
</dbReference>
<dbReference type="GO" id="GO:0006281">
    <property type="term" value="P:DNA repair"/>
    <property type="evidence" value="ECO:0007669"/>
    <property type="project" value="InterPro"/>
</dbReference>